<proteinExistence type="predicted"/>
<dbReference type="PROSITE" id="PS00041">
    <property type="entry name" value="HTH_ARAC_FAMILY_1"/>
    <property type="match status" value="1"/>
</dbReference>
<gene>
    <name evidence="5" type="primary">araC_2</name>
    <name evidence="5" type="ORF">PAM7971_01370</name>
</gene>
<dbReference type="EMBL" id="FWFW01000003">
    <property type="protein sequence ID" value="SLN33260.1"/>
    <property type="molecule type" value="Genomic_DNA"/>
</dbReference>
<dbReference type="Gene3D" id="1.10.10.60">
    <property type="entry name" value="Homeodomain-like"/>
    <property type="match status" value="2"/>
</dbReference>
<evidence type="ECO:0000256" key="2">
    <source>
        <dbReference type="ARBA" id="ARBA00023125"/>
    </source>
</evidence>
<keyword evidence="1" id="KW-0805">Transcription regulation</keyword>
<evidence type="ECO:0000259" key="4">
    <source>
        <dbReference type="PROSITE" id="PS01124"/>
    </source>
</evidence>
<dbReference type="Pfam" id="PF12833">
    <property type="entry name" value="HTH_18"/>
    <property type="match status" value="1"/>
</dbReference>
<keyword evidence="6" id="KW-1185">Reference proteome</keyword>
<dbReference type="Proteomes" id="UP000193307">
    <property type="component" value="Unassembled WGS sequence"/>
</dbReference>
<dbReference type="OrthoDB" id="9793400at2"/>
<dbReference type="InterPro" id="IPR018060">
    <property type="entry name" value="HTH_AraC"/>
</dbReference>
<name>A0A1Y5S6C1_9RHOB</name>
<dbReference type="AlphaFoldDB" id="A0A1Y5S6C1"/>
<sequence>MGFMHSMTCETEGIACTAPVAWRALDGVCSIFWSAQASKGATGFYTSPDPRIMLFFNDVSSHIQITNRSKTFETNARPMLRAIYVPAGMPMWTRFSSEHQFSHLDLHLHRDWLLRRLAPILGRSMAQTTIRTYVELQDVQSLEAIAQTLVGEISNPARHTLFAESLATTLAVGLLDLPPETQEPVSGGLTPAQMNHLQTLVAASNRNKISIATLSSEIGLSESWFCHAFKKTNGVTPLQWVQEQRLDQVKELLDTSTITIAGAAAAVGFSDQAHLTRVFRQFEGTTPAVWRRANRQK</sequence>
<dbReference type="InterPro" id="IPR009057">
    <property type="entry name" value="Homeodomain-like_sf"/>
</dbReference>
<dbReference type="InterPro" id="IPR050204">
    <property type="entry name" value="AraC_XylS_family_regulators"/>
</dbReference>
<dbReference type="PROSITE" id="PS01124">
    <property type="entry name" value="HTH_ARAC_FAMILY_2"/>
    <property type="match status" value="1"/>
</dbReference>
<feature type="domain" description="HTH araC/xylS-type" evidence="4">
    <location>
        <begin position="195"/>
        <end position="293"/>
    </location>
</feature>
<dbReference type="SUPFAM" id="SSF46689">
    <property type="entry name" value="Homeodomain-like"/>
    <property type="match status" value="2"/>
</dbReference>
<dbReference type="PANTHER" id="PTHR46796">
    <property type="entry name" value="HTH-TYPE TRANSCRIPTIONAL ACTIVATOR RHAS-RELATED"/>
    <property type="match status" value="1"/>
</dbReference>
<dbReference type="SMART" id="SM00342">
    <property type="entry name" value="HTH_ARAC"/>
    <property type="match status" value="1"/>
</dbReference>
<keyword evidence="3" id="KW-0804">Transcription</keyword>
<evidence type="ECO:0000313" key="5">
    <source>
        <dbReference type="EMBL" id="SLN33260.1"/>
    </source>
</evidence>
<evidence type="ECO:0000256" key="3">
    <source>
        <dbReference type="ARBA" id="ARBA00023163"/>
    </source>
</evidence>
<dbReference type="PANTHER" id="PTHR46796:SF14">
    <property type="entry name" value="TRANSCRIPTIONAL REGULATORY PROTEIN"/>
    <property type="match status" value="1"/>
</dbReference>
<accession>A0A1Y5S6C1</accession>
<evidence type="ECO:0000313" key="6">
    <source>
        <dbReference type="Proteomes" id="UP000193307"/>
    </source>
</evidence>
<dbReference type="STRING" id="658057.SAMN04488032_106184"/>
<dbReference type="InterPro" id="IPR018062">
    <property type="entry name" value="HTH_AraC-typ_CS"/>
</dbReference>
<dbReference type="GO" id="GO:0003700">
    <property type="term" value="F:DNA-binding transcription factor activity"/>
    <property type="evidence" value="ECO:0007669"/>
    <property type="project" value="InterPro"/>
</dbReference>
<dbReference type="GO" id="GO:0043565">
    <property type="term" value="F:sequence-specific DNA binding"/>
    <property type="evidence" value="ECO:0007669"/>
    <property type="project" value="InterPro"/>
</dbReference>
<evidence type="ECO:0000256" key="1">
    <source>
        <dbReference type="ARBA" id="ARBA00023015"/>
    </source>
</evidence>
<organism evidence="5 6">
    <name type="scientific">Pacificibacter marinus</name>
    <dbReference type="NCBI Taxonomy" id="658057"/>
    <lineage>
        <taxon>Bacteria</taxon>
        <taxon>Pseudomonadati</taxon>
        <taxon>Pseudomonadota</taxon>
        <taxon>Alphaproteobacteria</taxon>
        <taxon>Rhodobacterales</taxon>
        <taxon>Roseobacteraceae</taxon>
        <taxon>Pacificibacter</taxon>
    </lineage>
</organism>
<protein>
    <submittedName>
        <fullName evidence="5">Arabinose operon regulatory protein</fullName>
    </submittedName>
</protein>
<keyword evidence="2" id="KW-0238">DNA-binding</keyword>
<dbReference type="RefSeq" id="WP_090875333.1">
    <property type="nucleotide sequence ID" value="NZ_FNZV01000006.1"/>
</dbReference>
<reference evidence="5 6" key="1">
    <citation type="submission" date="2017-03" db="EMBL/GenBank/DDBJ databases">
        <authorList>
            <person name="Afonso C.L."/>
            <person name="Miller P.J."/>
            <person name="Scott M.A."/>
            <person name="Spackman E."/>
            <person name="Goraichik I."/>
            <person name="Dimitrov K.M."/>
            <person name="Suarez D.L."/>
            <person name="Swayne D.E."/>
        </authorList>
    </citation>
    <scope>NUCLEOTIDE SEQUENCE [LARGE SCALE GENOMIC DNA]</scope>
    <source>
        <strain evidence="5 6">CECT 7971</strain>
    </source>
</reference>